<keyword evidence="6" id="KW-0509">mRNA transport</keyword>
<keyword evidence="10" id="KW-0539">Nucleus</keyword>
<feature type="region of interest" description="Disordered" evidence="11">
    <location>
        <begin position="406"/>
        <end position="437"/>
    </location>
</feature>
<dbReference type="STRING" id="284592.Q6BTZ7"/>
<dbReference type="GO" id="GO:0003723">
    <property type="term" value="F:RNA binding"/>
    <property type="evidence" value="ECO:0007669"/>
    <property type="project" value="TreeGrafter"/>
</dbReference>
<feature type="region of interest" description="Disordered" evidence="11">
    <location>
        <begin position="233"/>
        <end position="261"/>
    </location>
</feature>
<dbReference type="OrthoDB" id="3797628at2759"/>
<proteinExistence type="inferred from homology"/>
<evidence type="ECO:0000256" key="1">
    <source>
        <dbReference type="ARBA" id="ARBA00004567"/>
    </source>
</evidence>
<dbReference type="Pfam" id="PF12110">
    <property type="entry name" value="Nup96"/>
    <property type="match status" value="1"/>
</dbReference>
<dbReference type="GO" id="GO:0044614">
    <property type="term" value="C:nuclear pore cytoplasmic filaments"/>
    <property type="evidence" value="ECO:0007669"/>
    <property type="project" value="TreeGrafter"/>
</dbReference>
<dbReference type="RefSeq" id="XP_458322.2">
    <property type="nucleotide sequence ID" value="XM_458322.1"/>
</dbReference>
<dbReference type="PROSITE" id="PS51434">
    <property type="entry name" value="NUP_C"/>
    <property type="match status" value="1"/>
</dbReference>
<feature type="region of interest" description="Disordered" evidence="11">
    <location>
        <begin position="1"/>
        <end position="22"/>
    </location>
</feature>
<dbReference type="HOGENOM" id="CLU_005908_0_0_1"/>
<evidence type="ECO:0000256" key="2">
    <source>
        <dbReference type="ARBA" id="ARBA00004620"/>
    </source>
</evidence>
<dbReference type="FunCoup" id="Q6BTZ7">
    <property type="interactions" value="801"/>
</dbReference>
<protein>
    <submittedName>
        <fullName evidence="13">DEHA2C14696p</fullName>
    </submittedName>
</protein>
<dbReference type="MEROPS" id="S59.002"/>
<dbReference type="GO" id="GO:0006405">
    <property type="term" value="P:RNA export from nucleus"/>
    <property type="evidence" value="ECO:0007669"/>
    <property type="project" value="TreeGrafter"/>
</dbReference>
<reference evidence="13 14" key="1">
    <citation type="journal article" date="2004" name="Nature">
        <title>Genome evolution in yeasts.</title>
        <authorList>
            <consortium name="Genolevures"/>
            <person name="Dujon B."/>
            <person name="Sherman D."/>
            <person name="Fischer G."/>
            <person name="Durrens P."/>
            <person name="Casaregola S."/>
            <person name="Lafontaine I."/>
            <person name="de Montigny J."/>
            <person name="Marck C."/>
            <person name="Neuveglise C."/>
            <person name="Talla E."/>
            <person name="Goffard N."/>
            <person name="Frangeul L."/>
            <person name="Aigle M."/>
            <person name="Anthouard V."/>
            <person name="Babour A."/>
            <person name="Barbe V."/>
            <person name="Barnay S."/>
            <person name="Blanchin S."/>
            <person name="Beckerich J.M."/>
            <person name="Beyne E."/>
            <person name="Bleykasten C."/>
            <person name="Boisrame A."/>
            <person name="Boyer J."/>
            <person name="Cattolico L."/>
            <person name="Confanioleri F."/>
            <person name="de Daruvar A."/>
            <person name="Despons L."/>
            <person name="Fabre E."/>
            <person name="Fairhead C."/>
            <person name="Ferry-Dumazet H."/>
            <person name="Groppi A."/>
            <person name="Hantraye F."/>
            <person name="Hennequin C."/>
            <person name="Jauniaux N."/>
            <person name="Joyet P."/>
            <person name="Kachouri R."/>
            <person name="Kerrest A."/>
            <person name="Koszul R."/>
            <person name="Lemaire M."/>
            <person name="Lesur I."/>
            <person name="Ma L."/>
            <person name="Muller H."/>
            <person name="Nicaud J.M."/>
            <person name="Nikolski M."/>
            <person name="Oztas S."/>
            <person name="Ozier-Kalogeropoulos O."/>
            <person name="Pellenz S."/>
            <person name="Potier S."/>
            <person name="Richard G.F."/>
            <person name="Straub M.L."/>
            <person name="Suleau A."/>
            <person name="Swennene D."/>
            <person name="Tekaia F."/>
            <person name="Wesolowski-Louvel M."/>
            <person name="Westhof E."/>
            <person name="Wirth B."/>
            <person name="Zeniou-Meyer M."/>
            <person name="Zivanovic I."/>
            <person name="Bolotin-Fukuhara M."/>
            <person name="Thierry A."/>
            <person name="Bouchier C."/>
            <person name="Caudron B."/>
            <person name="Scarpelli C."/>
            <person name="Gaillardin C."/>
            <person name="Weissenbach J."/>
            <person name="Wincker P."/>
            <person name="Souciet J.L."/>
        </authorList>
    </citation>
    <scope>NUCLEOTIDE SEQUENCE [LARGE SCALE GENOMIC DNA]</scope>
    <source>
        <strain evidence="14">ATCC 36239 / CBS 767 / BCRC 21394 / JCM 1990 / NBRC 0083 / IGC 2968</strain>
    </source>
</reference>
<evidence type="ECO:0000256" key="4">
    <source>
        <dbReference type="ARBA" id="ARBA00022448"/>
    </source>
</evidence>
<evidence type="ECO:0000313" key="13">
    <source>
        <dbReference type="EMBL" id="CAG86402.2"/>
    </source>
</evidence>
<dbReference type="KEGG" id="dha:DEHA2C14696g"/>
<dbReference type="SUPFAM" id="SSF82215">
    <property type="entry name" value="C-terminal autoproteolytic domain of nucleoporin nup98"/>
    <property type="match status" value="1"/>
</dbReference>
<feature type="compositionally biased region" description="Low complexity" evidence="11">
    <location>
        <begin position="8"/>
        <end position="22"/>
    </location>
</feature>
<keyword evidence="14" id="KW-1185">Reference proteome</keyword>
<dbReference type="EMBL" id="CR382135">
    <property type="protein sequence ID" value="CAG86402.2"/>
    <property type="molecule type" value="Genomic_DNA"/>
</dbReference>
<evidence type="ECO:0000313" key="14">
    <source>
        <dbReference type="Proteomes" id="UP000000599"/>
    </source>
</evidence>
<dbReference type="GO" id="GO:0044613">
    <property type="term" value="C:nuclear pore central transport channel"/>
    <property type="evidence" value="ECO:0007669"/>
    <property type="project" value="UniProtKB-ARBA"/>
</dbReference>
<dbReference type="Pfam" id="PF13634">
    <property type="entry name" value="Nucleoporin_FG"/>
    <property type="match status" value="1"/>
</dbReference>
<dbReference type="GeneID" id="2900332"/>
<dbReference type="Gene3D" id="1.25.40.690">
    <property type="match status" value="1"/>
</dbReference>
<evidence type="ECO:0000256" key="5">
    <source>
        <dbReference type="ARBA" id="ARBA00022813"/>
    </source>
</evidence>
<evidence type="ECO:0000256" key="9">
    <source>
        <dbReference type="ARBA" id="ARBA00023132"/>
    </source>
</evidence>
<dbReference type="GO" id="GO:0051028">
    <property type="term" value="P:mRNA transport"/>
    <property type="evidence" value="ECO:0007669"/>
    <property type="project" value="UniProtKB-KW"/>
</dbReference>
<dbReference type="PANTHER" id="PTHR23198:SF6">
    <property type="entry name" value="NUCLEAR PORE COMPLEX PROTEIN NUP98-NUP96"/>
    <property type="match status" value="1"/>
</dbReference>
<dbReference type="InterPro" id="IPR007230">
    <property type="entry name" value="Nup98_auto-Pept-S59_dom"/>
</dbReference>
<evidence type="ECO:0000256" key="11">
    <source>
        <dbReference type="SAM" id="MobiDB-lite"/>
    </source>
</evidence>
<dbReference type="InterPro" id="IPR025574">
    <property type="entry name" value="Nucleoporin_FG_rpt"/>
</dbReference>
<dbReference type="GO" id="GO:0000973">
    <property type="term" value="P:post-transcriptional tethering of RNA polymerase II gene DNA at nuclear periphery"/>
    <property type="evidence" value="ECO:0007669"/>
    <property type="project" value="TreeGrafter"/>
</dbReference>
<organism evidence="13 14">
    <name type="scientific">Debaryomyces hansenii (strain ATCC 36239 / CBS 767 / BCRC 21394 / JCM 1990 / NBRC 0083 / IGC 2968)</name>
    <name type="common">Yeast</name>
    <name type="synonym">Torulaspora hansenii</name>
    <dbReference type="NCBI Taxonomy" id="284592"/>
    <lineage>
        <taxon>Eukaryota</taxon>
        <taxon>Fungi</taxon>
        <taxon>Dikarya</taxon>
        <taxon>Ascomycota</taxon>
        <taxon>Saccharomycotina</taxon>
        <taxon>Pichiomycetes</taxon>
        <taxon>Debaryomycetaceae</taxon>
        <taxon>Debaryomyces</taxon>
    </lineage>
</organism>
<feature type="compositionally biased region" description="Low complexity" evidence="11">
    <location>
        <begin position="88"/>
        <end position="99"/>
    </location>
</feature>
<keyword evidence="4" id="KW-0813">Transport</keyword>
<dbReference type="Gene3D" id="3.30.1610.10">
    <property type="entry name" value="Peptidase S59, nucleoporin"/>
    <property type="match status" value="1"/>
</dbReference>
<dbReference type="eggNOG" id="KOG0845">
    <property type="taxonomic scope" value="Eukaryota"/>
</dbReference>
<dbReference type="PANTHER" id="PTHR23198">
    <property type="entry name" value="NUCLEOPORIN"/>
    <property type="match status" value="1"/>
</dbReference>
<dbReference type="GO" id="GO:0034398">
    <property type="term" value="P:telomere tethering at nuclear periphery"/>
    <property type="evidence" value="ECO:0007669"/>
    <property type="project" value="TreeGrafter"/>
</dbReference>
<name>Q6BTZ7_DEBHA</name>
<comment type="subcellular location">
    <subcellularLocation>
        <location evidence="2">Nucleus membrane</location>
        <topology evidence="2">Peripheral membrane protein</topology>
        <orientation evidence="2">Nucleoplasmic side</orientation>
    </subcellularLocation>
    <subcellularLocation>
        <location evidence="1">Nucleus</location>
        <location evidence="1">Nuclear pore complex</location>
    </subcellularLocation>
</comment>
<dbReference type="GO" id="GO:0008139">
    <property type="term" value="F:nuclear localization sequence binding"/>
    <property type="evidence" value="ECO:0007669"/>
    <property type="project" value="TreeGrafter"/>
</dbReference>
<feature type="domain" description="Peptidase S59" evidence="12">
    <location>
        <begin position="438"/>
        <end position="579"/>
    </location>
</feature>
<dbReference type="InterPro" id="IPR021967">
    <property type="entry name" value="Nup98_C"/>
</dbReference>
<evidence type="ECO:0000256" key="3">
    <source>
        <dbReference type="ARBA" id="ARBA00008926"/>
    </source>
</evidence>
<dbReference type="InterPro" id="IPR037665">
    <property type="entry name" value="Nucleoporin_S59-like"/>
</dbReference>
<dbReference type="Proteomes" id="UP000000599">
    <property type="component" value="Chromosome C"/>
</dbReference>
<comment type="similarity">
    <text evidence="3">Belongs to the nucleoporin GLFG family.</text>
</comment>
<keyword evidence="8" id="KW-0811">Translocation</keyword>
<feature type="compositionally biased region" description="Polar residues" evidence="11">
    <location>
        <begin position="103"/>
        <end position="121"/>
    </location>
</feature>
<dbReference type="GO" id="GO:0006606">
    <property type="term" value="P:protein import into nucleus"/>
    <property type="evidence" value="ECO:0007669"/>
    <property type="project" value="TreeGrafter"/>
</dbReference>
<evidence type="ECO:0000256" key="6">
    <source>
        <dbReference type="ARBA" id="ARBA00022816"/>
    </source>
</evidence>
<dbReference type="InParanoid" id="Q6BTZ7"/>
<sequence length="1377" mass="153091">MFGSTLQSGSNGSGNTNNNWGSSTGFSKASSFSGASGGPGGGSLFGNSSAKDTNSTGLFGNSSSNATNPGGLIGKPLSNTTNTGGLFGNSSNTNTANTGGLFGNSSNTNPTSGGLFNNNKPTAPGGLFGTSSTNAAPSNNLFGSSSGNTASSGTSLFGNTASSMAGSSNPNTNGNLFGESAKNNLFTNNALSNQTSIPSNNSSANPYSYDQVFNDLQKTDSIMPKSVTEDLFANTSNKETSERKRMFTPVDKSKHTPKGSSLLSKLGQTLKYFRYSNSPAQSNNFASVKGLFTQANFLTSKDKQSILPKATKLAPKRITKPSYNTSLENRGIKRLVIKSKPLKFHLIDADKVLNTKKRRIVSEVVSSDKLLTDNYLSDEDDSDNENFINRKREDIASRFPYKISTNDEKANSKNTDQVLGGENIDENNDQNLDDKDTNNGYWCTPSLKELSELSVQRLANVENFIIGRIGQGQIAYNYPVDLSGVAIFCEENNSTLNKELFGKIVEIGNRIVKVYQDAENKPPIGFGLNIPATISLEGIQPRKGESRSDFIRYLQRQVGMEFVTYDPITCIWTFKVKHFSMWGLVDEEGEFTSNKNQLAEMKRKQDSKEDEAVLEYSRIYEDEKFKQELKKQRVSTYTSGLPGGWDYSQIMQNSPMKTKRNLVTDEINNQLDLYKQEQTTNALTSNVSDITIDSDEESRSASPDSFVFGIPDSSHAPFEKKNFDYLKQFISVLPKDVDMSQIINEKAYEPEITNDAMFDNIQLKPNLAVSDDWLVQLELCNDVNSSLTPYITESCKVSGEDKNRITAAKIDDILFPEFNRDSLSMNHVSTPINSKKFSNLEGSSLEMYEEVYPRNVSKVIYHMLSRSMISTRSNKFPIVESNSNFSFADISLNENSTDEEEQILKLGSALFDEHKLNEYDEYKDVNISDSHLVKYLENLQQKKNFTEWLKVYNGSTIEQLIEKNKSDMLEYIFIKVCGGYLKDAINLAMDSNNAHLSVILTLIDSNDDAVKSTAVNQLQYWSDTSSLSIIPKPIVKIHKILSGDFSEVLSGLPWNISLAIKLFYGDNTLKLHELIQEFQDGIVESGPIYDILTLYNQIHTKDKNQALQLIKSSHLNIKLKWFFNKVLSRGDASFEILSTDLSLSFGNFLEKIGLWKESIFVYSHISDDKENERVIRNLVISNIDQIKSSPDEETYITKVLKVPQSLIYEAVAIQEHSLGNYWEECEALVTAKLWKKAHECIIKELGPLTVISNNDESKNRLQSLIAKFPESGHIIPSWSQGAGIYDNFVSLSQEEIQEKASSDVHTLLVSLLSNLPLLQDYNTSKCRIASKLMSKKVGDIALNYADQIGNIKGLILSLPLGEVERNYFNIRLQSVNI</sequence>
<dbReference type="GO" id="GO:0017056">
    <property type="term" value="F:structural constituent of nuclear pore"/>
    <property type="evidence" value="ECO:0007669"/>
    <property type="project" value="InterPro"/>
</dbReference>
<evidence type="ECO:0000256" key="8">
    <source>
        <dbReference type="ARBA" id="ARBA00023010"/>
    </source>
</evidence>
<dbReference type="InterPro" id="IPR036903">
    <property type="entry name" value="Nup98_auto-Pept-S59_dom_sf"/>
</dbReference>
<keyword evidence="7" id="KW-0653">Protein transport</keyword>
<evidence type="ECO:0000256" key="7">
    <source>
        <dbReference type="ARBA" id="ARBA00022927"/>
    </source>
</evidence>
<dbReference type="GO" id="GO:0031965">
    <property type="term" value="C:nuclear membrane"/>
    <property type="evidence" value="ECO:0007669"/>
    <property type="project" value="UniProtKB-SubCell"/>
</dbReference>
<accession>Q6BTZ7</accession>
<evidence type="ECO:0000259" key="12">
    <source>
        <dbReference type="PROSITE" id="PS51434"/>
    </source>
</evidence>
<keyword evidence="9" id="KW-0906">Nuclear pore complex</keyword>
<feature type="region of interest" description="Disordered" evidence="11">
    <location>
        <begin position="55"/>
        <end position="134"/>
    </location>
</feature>
<evidence type="ECO:0000256" key="10">
    <source>
        <dbReference type="ARBA" id="ARBA00023242"/>
    </source>
</evidence>
<feature type="compositionally biased region" description="Polar residues" evidence="11">
    <location>
        <begin position="55"/>
        <end position="68"/>
    </location>
</feature>
<dbReference type="Pfam" id="PF04096">
    <property type="entry name" value="Nucleoporin2"/>
    <property type="match status" value="1"/>
</dbReference>
<keyword evidence="5" id="KW-0068">Autocatalytic cleavage</keyword>
<gene>
    <name evidence="13" type="ordered locus">DEHA2C14696g</name>
</gene>
<dbReference type="OMA" id="PMGKGLN"/>